<comment type="caution">
    <text evidence="1">The sequence shown here is derived from an EMBL/GenBank/DDBJ whole genome shotgun (WGS) entry which is preliminary data.</text>
</comment>
<reference evidence="1 2" key="1">
    <citation type="submission" date="2020-10" db="EMBL/GenBank/DDBJ databases">
        <title>The Coptis chinensis genome and diversification of protoberbering-type alkaloids.</title>
        <authorList>
            <person name="Wang B."/>
            <person name="Shu S."/>
            <person name="Song C."/>
            <person name="Liu Y."/>
        </authorList>
    </citation>
    <scope>NUCLEOTIDE SEQUENCE [LARGE SCALE GENOMIC DNA]</scope>
    <source>
        <strain evidence="1">HL-2020</strain>
        <tissue evidence="1">Leaf</tissue>
    </source>
</reference>
<gene>
    <name evidence="1" type="ORF">IFM89_037418</name>
</gene>
<protein>
    <submittedName>
        <fullName evidence="1">Uncharacterized protein</fullName>
    </submittedName>
</protein>
<proteinExistence type="predicted"/>
<organism evidence="1 2">
    <name type="scientific">Coptis chinensis</name>
    <dbReference type="NCBI Taxonomy" id="261450"/>
    <lineage>
        <taxon>Eukaryota</taxon>
        <taxon>Viridiplantae</taxon>
        <taxon>Streptophyta</taxon>
        <taxon>Embryophyta</taxon>
        <taxon>Tracheophyta</taxon>
        <taxon>Spermatophyta</taxon>
        <taxon>Magnoliopsida</taxon>
        <taxon>Ranunculales</taxon>
        <taxon>Ranunculaceae</taxon>
        <taxon>Coptidoideae</taxon>
        <taxon>Coptis</taxon>
    </lineage>
</organism>
<dbReference type="EMBL" id="JADFTS010000001">
    <property type="protein sequence ID" value="KAF9626625.1"/>
    <property type="molecule type" value="Genomic_DNA"/>
</dbReference>
<dbReference type="AlphaFoldDB" id="A0A835IZH4"/>
<accession>A0A835IZH4</accession>
<sequence>MCIYELERKFCLLKMSKVCKASGIRLCFGMDLLVSVGSFPTDVWRSNCLTKLHPCCALSQAFLYVYGHKRFLVALRGTQSRSHFPLKYTVKCPCTLTAGYVHKSVG</sequence>
<evidence type="ECO:0000313" key="2">
    <source>
        <dbReference type="Proteomes" id="UP000631114"/>
    </source>
</evidence>
<dbReference type="Proteomes" id="UP000631114">
    <property type="component" value="Unassembled WGS sequence"/>
</dbReference>
<name>A0A835IZH4_9MAGN</name>
<evidence type="ECO:0000313" key="1">
    <source>
        <dbReference type="EMBL" id="KAF9626625.1"/>
    </source>
</evidence>
<keyword evidence="2" id="KW-1185">Reference proteome</keyword>